<evidence type="ECO:0000256" key="8">
    <source>
        <dbReference type="PROSITE-ProRule" id="PRU00169"/>
    </source>
</evidence>
<dbReference type="SMART" id="SM00342">
    <property type="entry name" value="HTH_ARAC"/>
    <property type="match status" value="1"/>
</dbReference>
<dbReference type="CDD" id="cd17536">
    <property type="entry name" value="REC_YesN-like"/>
    <property type="match status" value="1"/>
</dbReference>
<evidence type="ECO:0000256" key="1">
    <source>
        <dbReference type="ARBA" id="ARBA00004496"/>
    </source>
</evidence>
<dbReference type="Gene3D" id="1.10.10.60">
    <property type="entry name" value="Homeodomain-like"/>
    <property type="match status" value="2"/>
</dbReference>
<dbReference type="PANTHER" id="PTHR42713">
    <property type="entry name" value="HISTIDINE KINASE-RELATED"/>
    <property type="match status" value="1"/>
</dbReference>
<feature type="domain" description="HTH araC/xylS-type" evidence="9">
    <location>
        <begin position="434"/>
        <end position="530"/>
    </location>
</feature>
<proteinExistence type="predicted"/>
<dbReference type="InterPro" id="IPR051552">
    <property type="entry name" value="HptR"/>
</dbReference>
<dbReference type="PROSITE" id="PS01124">
    <property type="entry name" value="HTH_ARAC_FAMILY_2"/>
    <property type="match status" value="1"/>
</dbReference>
<organism evidence="11 12">
    <name type="scientific">Paenibacillus plantarum</name>
    <dbReference type="NCBI Taxonomy" id="2654975"/>
    <lineage>
        <taxon>Bacteria</taxon>
        <taxon>Bacillati</taxon>
        <taxon>Bacillota</taxon>
        <taxon>Bacilli</taxon>
        <taxon>Bacillales</taxon>
        <taxon>Paenibacillaceae</taxon>
        <taxon>Paenibacillus</taxon>
    </lineage>
</organism>
<evidence type="ECO:0000256" key="3">
    <source>
        <dbReference type="ARBA" id="ARBA00022553"/>
    </source>
</evidence>
<keyword evidence="3 8" id="KW-0597">Phosphoprotein</keyword>
<gene>
    <name evidence="11" type="ORF">GC096_35975</name>
</gene>
<keyword evidence="7" id="KW-0804">Transcription</keyword>
<dbReference type="InterPro" id="IPR001789">
    <property type="entry name" value="Sig_transdc_resp-reg_receiver"/>
</dbReference>
<keyword evidence="2" id="KW-0963">Cytoplasm</keyword>
<dbReference type="InterPro" id="IPR011006">
    <property type="entry name" value="CheY-like_superfamily"/>
</dbReference>
<keyword evidence="4" id="KW-0902">Two-component regulatory system</keyword>
<keyword evidence="6" id="KW-0238">DNA-binding</keyword>
<evidence type="ECO:0000256" key="6">
    <source>
        <dbReference type="ARBA" id="ARBA00023125"/>
    </source>
</evidence>
<dbReference type="PROSITE" id="PS00041">
    <property type="entry name" value="HTH_ARAC_FAMILY_1"/>
    <property type="match status" value="1"/>
</dbReference>
<dbReference type="SMART" id="SM00448">
    <property type="entry name" value="REC"/>
    <property type="match status" value="1"/>
</dbReference>
<dbReference type="RefSeq" id="WP_171637789.1">
    <property type="nucleotide sequence ID" value="NZ_WHNY01000092.1"/>
</dbReference>
<dbReference type="SUPFAM" id="SSF46689">
    <property type="entry name" value="Homeodomain-like"/>
    <property type="match status" value="2"/>
</dbReference>
<evidence type="ECO:0000259" key="10">
    <source>
        <dbReference type="PROSITE" id="PS50110"/>
    </source>
</evidence>
<feature type="domain" description="Response regulatory" evidence="10">
    <location>
        <begin position="2"/>
        <end position="119"/>
    </location>
</feature>
<evidence type="ECO:0000256" key="7">
    <source>
        <dbReference type="ARBA" id="ARBA00023163"/>
    </source>
</evidence>
<keyword evidence="5" id="KW-0805">Transcription regulation</keyword>
<sequence length="530" mass="61671">MKLLIVEDEVRLRDRIAEGIAWEQYGIELIGAVSNGEEALQLVDRIGTDIVLTDIRMPIMNGLELARRLKEQHPATKIIVLTGHDEFDYARESIEHGVSKYVLKPASNESVLEAILAAAELRKRELVEKHNHTLLQERWQTHLPRLKEAFYRNWILGRYSSWELEKKSEELMLELPEQLYIPVLLDMDPLQDEDTRYLRSDRSLLLFSLNTIAKERLEGTSSLVFQDDNGMTIVLFNGSLEEDHMAFYQRVNHMVTDVIAMMKDCLKITASAGIGPIVTAKEQVPDAYVKSKQALQTRLIYGHNIAITFREAPKPMNQWNSLAEMEKQLETFFELGDEAQAKQVAWHMIQSVFSSESILEVREFLIHISGMLSRFIHARQWVLTEVTGEDYTYFESLKQLRTREQIQEWVLRTIGRICQFVNESRKSSTKQSILDIVKFIDTHLQEDISLYKISEMLYMNASYLSRLFKEEMKMSFTDYLLERRMERAKALLVQGLKVYEAAEQVGFNYVNYFSKAFQKYWGVKPGELNK</sequence>
<dbReference type="InterPro" id="IPR009057">
    <property type="entry name" value="Homeodomain-like_sf"/>
</dbReference>
<dbReference type="Pfam" id="PF12833">
    <property type="entry name" value="HTH_18"/>
    <property type="match status" value="1"/>
</dbReference>
<dbReference type="PANTHER" id="PTHR42713:SF3">
    <property type="entry name" value="TRANSCRIPTIONAL REGULATORY PROTEIN HPTR"/>
    <property type="match status" value="1"/>
</dbReference>
<keyword evidence="12" id="KW-1185">Reference proteome</keyword>
<evidence type="ECO:0000256" key="4">
    <source>
        <dbReference type="ARBA" id="ARBA00023012"/>
    </source>
</evidence>
<evidence type="ECO:0000256" key="5">
    <source>
        <dbReference type="ARBA" id="ARBA00023015"/>
    </source>
</evidence>
<evidence type="ECO:0000256" key="2">
    <source>
        <dbReference type="ARBA" id="ARBA00022490"/>
    </source>
</evidence>
<dbReference type="Pfam" id="PF00072">
    <property type="entry name" value="Response_reg"/>
    <property type="match status" value="1"/>
</dbReference>
<comment type="subcellular location">
    <subcellularLocation>
        <location evidence="1">Cytoplasm</location>
    </subcellularLocation>
</comment>
<dbReference type="InterPro" id="IPR018062">
    <property type="entry name" value="HTH_AraC-typ_CS"/>
</dbReference>
<evidence type="ECO:0000313" key="12">
    <source>
        <dbReference type="Proteomes" id="UP000653578"/>
    </source>
</evidence>
<dbReference type="SUPFAM" id="SSF52172">
    <property type="entry name" value="CheY-like"/>
    <property type="match status" value="1"/>
</dbReference>
<evidence type="ECO:0000313" key="11">
    <source>
        <dbReference type="EMBL" id="NOU69419.1"/>
    </source>
</evidence>
<reference evidence="11 12" key="1">
    <citation type="submission" date="2019-10" db="EMBL/GenBank/DDBJ databases">
        <title>Description of Paenibacillus humi sp. nov.</title>
        <authorList>
            <person name="Carlier A."/>
            <person name="Qi S."/>
        </authorList>
    </citation>
    <scope>NUCLEOTIDE SEQUENCE [LARGE SCALE GENOMIC DNA]</scope>
    <source>
        <strain evidence="11 12">LMG 31461</strain>
    </source>
</reference>
<comment type="caution">
    <text evidence="11">The sequence shown here is derived from an EMBL/GenBank/DDBJ whole genome shotgun (WGS) entry which is preliminary data.</text>
</comment>
<name>A0ABX1XLV9_9BACL</name>
<evidence type="ECO:0000259" key="9">
    <source>
        <dbReference type="PROSITE" id="PS01124"/>
    </source>
</evidence>
<protein>
    <submittedName>
        <fullName evidence="11">Response regulator</fullName>
    </submittedName>
</protein>
<dbReference type="Proteomes" id="UP000653578">
    <property type="component" value="Unassembled WGS sequence"/>
</dbReference>
<accession>A0ABX1XLV9</accession>
<feature type="modified residue" description="4-aspartylphosphate" evidence="8">
    <location>
        <position position="54"/>
    </location>
</feature>
<dbReference type="InterPro" id="IPR018060">
    <property type="entry name" value="HTH_AraC"/>
</dbReference>
<dbReference type="Gene3D" id="3.40.50.2300">
    <property type="match status" value="1"/>
</dbReference>
<dbReference type="PROSITE" id="PS50110">
    <property type="entry name" value="RESPONSE_REGULATORY"/>
    <property type="match status" value="1"/>
</dbReference>
<dbReference type="EMBL" id="WHNY01000092">
    <property type="protein sequence ID" value="NOU69419.1"/>
    <property type="molecule type" value="Genomic_DNA"/>
</dbReference>